<dbReference type="Proteomes" id="UP000254282">
    <property type="component" value="Unassembled WGS sequence"/>
</dbReference>
<dbReference type="InterPro" id="IPR041700">
    <property type="entry name" value="OMP_b-brl_3"/>
</dbReference>
<gene>
    <name evidence="2" type="ORF">NCTC13532_01458</name>
</gene>
<name>A0A381FH31_9FLAO</name>
<feature type="domain" description="Outer membrane protein beta-barrel" evidence="1">
    <location>
        <begin position="3"/>
        <end position="64"/>
    </location>
</feature>
<organism evidence="2 3">
    <name type="scientific">Chryseobacterium indoltheticum</name>
    <dbReference type="NCBI Taxonomy" id="254"/>
    <lineage>
        <taxon>Bacteria</taxon>
        <taxon>Pseudomonadati</taxon>
        <taxon>Bacteroidota</taxon>
        <taxon>Flavobacteriia</taxon>
        <taxon>Flavobacteriales</taxon>
        <taxon>Weeksellaceae</taxon>
        <taxon>Chryseobacterium group</taxon>
        <taxon>Chryseobacterium</taxon>
    </lineage>
</organism>
<dbReference type="Pfam" id="PF14905">
    <property type="entry name" value="OMP_b-brl_3"/>
    <property type="match status" value="1"/>
</dbReference>
<evidence type="ECO:0000259" key="1">
    <source>
        <dbReference type="Pfam" id="PF14905"/>
    </source>
</evidence>
<protein>
    <recommendedName>
        <fullName evidence="1">Outer membrane protein beta-barrel domain-containing protein</fullName>
    </recommendedName>
</protein>
<reference evidence="2 3" key="1">
    <citation type="submission" date="2018-06" db="EMBL/GenBank/DDBJ databases">
        <authorList>
            <consortium name="Pathogen Informatics"/>
            <person name="Doyle S."/>
        </authorList>
    </citation>
    <scope>NUCLEOTIDE SEQUENCE [LARGE SCALE GENOMIC DNA]</scope>
    <source>
        <strain evidence="2 3">NCTC13532</strain>
    </source>
</reference>
<dbReference type="EMBL" id="UFVR01000004">
    <property type="protein sequence ID" value="SUX45859.1"/>
    <property type="molecule type" value="Genomic_DNA"/>
</dbReference>
<evidence type="ECO:0000313" key="3">
    <source>
        <dbReference type="Proteomes" id="UP000254282"/>
    </source>
</evidence>
<dbReference type="AlphaFoldDB" id="A0A381FH31"/>
<proteinExistence type="predicted"/>
<accession>A0A381FH31</accession>
<sequence length="96" mass="11048">MDLKPNWYLNIGAQKKFKNNSTLKFSFNDIFFTSNPEARNVYSNYIENFVVRRETRVATLSYTYDFGSSKNGQPRKTGGADDLKQRIGNGQIIVNK</sequence>
<evidence type="ECO:0000313" key="2">
    <source>
        <dbReference type="EMBL" id="SUX45859.1"/>
    </source>
</evidence>